<proteinExistence type="predicted"/>
<feature type="compositionally biased region" description="Low complexity" evidence="1">
    <location>
        <begin position="35"/>
        <end position="44"/>
    </location>
</feature>
<protein>
    <submittedName>
        <fullName evidence="2">Uncharacterized protein</fullName>
    </submittedName>
</protein>
<evidence type="ECO:0000256" key="1">
    <source>
        <dbReference type="SAM" id="MobiDB-lite"/>
    </source>
</evidence>
<dbReference type="AlphaFoldDB" id="A0A1H7R3A7"/>
<reference evidence="2 3" key="1">
    <citation type="submission" date="2016-10" db="EMBL/GenBank/DDBJ databases">
        <authorList>
            <person name="de Groot N.N."/>
        </authorList>
    </citation>
    <scope>NUCLEOTIDE SEQUENCE [LARGE SCALE GENOMIC DNA]</scope>
    <source>
        <strain evidence="2 3">DSM 14858</strain>
    </source>
</reference>
<keyword evidence="3" id="KW-1185">Reference proteome</keyword>
<dbReference type="EMBL" id="FNZQ01000006">
    <property type="protein sequence ID" value="SEL54405.1"/>
    <property type="molecule type" value="Genomic_DNA"/>
</dbReference>
<evidence type="ECO:0000313" key="2">
    <source>
        <dbReference type="EMBL" id="SEL54405.1"/>
    </source>
</evidence>
<dbReference type="Proteomes" id="UP000199283">
    <property type="component" value="Unassembled WGS sequence"/>
</dbReference>
<dbReference type="RefSeq" id="WP_281243233.1">
    <property type="nucleotide sequence ID" value="NZ_CAXBJT010000056.1"/>
</dbReference>
<evidence type="ECO:0000313" key="3">
    <source>
        <dbReference type="Proteomes" id="UP000199283"/>
    </source>
</evidence>
<organism evidence="2 3">
    <name type="scientific">Jannaschia helgolandensis</name>
    <dbReference type="NCBI Taxonomy" id="188906"/>
    <lineage>
        <taxon>Bacteria</taxon>
        <taxon>Pseudomonadati</taxon>
        <taxon>Pseudomonadota</taxon>
        <taxon>Alphaproteobacteria</taxon>
        <taxon>Rhodobacterales</taxon>
        <taxon>Roseobacteraceae</taxon>
        <taxon>Jannaschia</taxon>
    </lineage>
</organism>
<accession>A0A1H7R3A7</accession>
<name>A0A1H7R3A7_9RHOB</name>
<dbReference type="STRING" id="188906.SAMN04488526_2912"/>
<feature type="region of interest" description="Disordered" evidence="1">
    <location>
        <begin position="24"/>
        <end position="44"/>
    </location>
</feature>
<gene>
    <name evidence="2" type="ORF">SAMN04488526_2912</name>
</gene>
<sequence length="44" mass="4969">MSRQTWMDRTIEAARIADVRLPWSRKPAPVPTPAQQPAAIRAKV</sequence>